<feature type="transmembrane region" description="Helical" evidence="5">
    <location>
        <begin position="322"/>
        <end position="339"/>
    </location>
</feature>
<evidence type="ECO:0000256" key="4">
    <source>
        <dbReference type="ARBA" id="ARBA00022777"/>
    </source>
</evidence>
<keyword evidence="5" id="KW-0812">Transmembrane</keyword>
<dbReference type="Pfam" id="PF00672">
    <property type="entry name" value="HAMP"/>
    <property type="match status" value="1"/>
</dbReference>
<evidence type="ECO:0000256" key="5">
    <source>
        <dbReference type="SAM" id="Phobius"/>
    </source>
</evidence>
<dbReference type="GO" id="GO:0000155">
    <property type="term" value="F:phosphorelay sensor kinase activity"/>
    <property type="evidence" value="ECO:0007669"/>
    <property type="project" value="InterPro"/>
</dbReference>
<reference evidence="7 8" key="1">
    <citation type="submission" date="2018-07" db="EMBL/GenBank/DDBJ databases">
        <title>New species, Clostridium PI-S10-A1B.</title>
        <authorList>
            <person name="Krishna G."/>
            <person name="Summeta K."/>
            <person name="Shikha S."/>
            <person name="Prabhu P.B."/>
            <person name="Suresh K."/>
        </authorList>
    </citation>
    <scope>NUCLEOTIDE SEQUENCE [LARGE SCALE GENOMIC DNA]</scope>
    <source>
        <strain evidence="7 8">PI-S10-A1B</strain>
    </source>
</reference>
<feature type="domain" description="HAMP" evidence="6">
    <location>
        <begin position="344"/>
        <end position="396"/>
    </location>
</feature>
<dbReference type="CDD" id="cd06225">
    <property type="entry name" value="HAMP"/>
    <property type="match status" value="1"/>
</dbReference>
<keyword evidence="5" id="KW-1133">Transmembrane helix</keyword>
<dbReference type="AlphaFoldDB" id="A0A3E2NJ46"/>
<gene>
    <name evidence="7" type="ORF">DS742_00450</name>
</gene>
<feature type="transmembrane region" description="Helical" evidence="5">
    <location>
        <begin position="29"/>
        <end position="49"/>
    </location>
</feature>
<evidence type="ECO:0000259" key="6">
    <source>
        <dbReference type="PROSITE" id="PS50885"/>
    </source>
</evidence>
<dbReference type="OrthoDB" id="9809348at2"/>
<evidence type="ECO:0000256" key="2">
    <source>
        <dbReference type="ARBA" id="ARBA00022553"/>
    </source>
</evidence>
<dbReference type="PANTHER" id="PTHR34220">
    <property type="entry name" value="SENSOR HISTIDINE KINASE YPDA"/>
    <property type="match status" value="1"/>
</dbReference>
<keyword evidence="4" id="KW-0418">Kinase</keyword>
<sequence>MNWKGVQILTDRKRIAGKKFRMLSLSSKFTLLILGVLMVPIGIFILLFFHNMEASLYKDGQTQMIYELDKSCQNAEQIAVNCKLSAEIIVNNESINDFLNQIASDKKFSFMDILDFYGKEISGVQKIVKSNPYIYKLRIFVNSNTVKEIIPLLYKEDKITDLKWGKDGVPPTGTWCFDYEDALSQADDPDHIPRIASLITRLNDYRYGRYGIVESAVTMENMFPDLYHSTVTDRTCFIDSDGIMYSSPQLSSLWENQKEDMMDFIHTLEESDSLTNGAVSKRTRIGGEEVLAGCVKIKSIQGYLIRIVSTKNEKMALRTSKLQFSLLWIMIVIVLFLFSNKQVTHILRQFYEIYDTVYQVQKGDLKVRVKNMSRDEFGELGIELNTMLDRIQKLMNETLHRELLVKDAQIKALQNQINNHFIYNVLESIKMMAEIDEKYEIADTVASFGELLRYSMRWKSGYVMVEAEIDQIRNYLALVNLWYDDEIVLSMEIPQEILCQEIPKMSLQPIVENAIGHGMREFTEDTCIYMKGEIIDDVCYIHITDYGCGMEETELEKLRKRLSGEIEDTSGQENGIGLKNVHDRLQIGFGPDYGIVIESRKHAFTKVTVKIPYQKRKREIK</sequence>
<keyword evidence="3" id="KW-0808">Transferase</keyword>
<dbReference type="Gene3D" id="6.10.340.10">
    <property type="match status" value="1"/>
</dbReference>
<proteinExistence type="predicted"/>
<keyword evidence="2" id="KW-0597">Phosphoprotein</keyword>
<accession>A0A3E2NJ46</accession>
<dbReference type="InterPro" id="IPR003660">
    <property type="entry name" value="HAMP_dom"/>
</dbReference>
<dbReference type="SUPFAM" id="SSF158472">
    <property type="entry name" value="HAMP domain-like"/>
    <property type="match status" value="1"/>
</dbReference>
<dbReference type="PANTHER" id="PTHR34220:SF7">
    <property type="entry name" value="SENSOR HISTIDINE KINASE YPDA"/>
    <property type="match status" value="1"/>
</dbReference>
<dbReference type="PROSITE" id="PS50885">
    <property type="entry name" value="HAMP"/>
    <property type="match status" value="1"/>
</dbReference>
<evidence type="ECO:0000256" key="1">
    <source>
        <dbReference type="ARBA" id="ARBA00004370"/>
    </source>
</evidence>
<dbReference type="GO" id="GO:0016020">
    <property type="term" value="C:membrane"/>
    <property type="evidence" value="ECO:0007669"/>
    <property type="project" value="UniProtKB-SubCell"/>
</dbReference>
<evidence type="ECO:0000313" key="7">
    <source>
        <dbReference type="EMBL" id="RFZ80963.1"/>
    </source>
</evidence>
<dbReference type="Pfam" id="PF02518">
    <property type="entry name" value="HATPase_c"/>
    <property type="match status" value="1"/>
</dbReference>
<dbReference type="Gene3D" id="3.30.565.10">
    <property type="entry name" value="Histidine kinase-like ATPase, C-terminal domain"/>
    <property type="match status" value="1"/>
</dbReference>
<dbReference type="InterPro" id="IPR003594">
    <property type="entry name" value="HATPase_dom"/>
</dbReference>
<dbReference type="RefSeq" id="WP_117415064.1">
    <property type="nucleotide sequence ID" value="NZ_QOHO01000002.1"/>
</dbReference>
<dbReference type="SUPFAM" id="SSF55874">
    <property type="entry name" value="ATPase domain of HSP90 chaperone/DNA topoisomerase II/histidine kinase"/>
    <property type="match status" value="1"/>
</dbReference>
<protein>
    <submittedName>
        <fullName evidence="7">HAMP domain-containing protein</fullName>
    </submittedName>
</protein>
<dbReference type="SMART" id="SM00304">
    <property type="entry name" value="HAMP"/>
    <property type="match status" value="1"/>
</dbReference>
<evidence type="ECO:0000313" key="8">
    <source>
        <dbReference type="Proteomes" id="UP000260680"/>
    </source>
</evidence>
<dbReference type="Proteomes" id="UP000260680">
    <property type="component" value="Unassembled WGS sequence"/>
</dbReference>
<name>A0A3E2NJ46_9FIRM</name>
<dbReference type="InterPro" id="IPR010559">
    <property type="entry name" value="Sig_transdc_His_kin_internal"/>
</dbReference>
<dbReference type="EMBL" id="QOHO01000002">
    <property type="protein sequence ID" value="RFZ80963.1"/>
    <property type="molecule type" value="Genomic_DNA"/>
</dbReference>
<comment type="subcellular location">
    <subcellularLocation>
        <location evidence="1">Membrane</location>
    </subcellularLocation>
</comment>
<dbReference type="Pfam" id="PF06580">
    <property type="entry name" value="His_kinase"/>
    <property type="match status" value="1"/>
</dbReference>
<evidence type="ECO:0000256" key="3">
    <source>
        <dbReference type="ARBA" id="ARBA00022679"/>
    </source>
</evidence>
<keyword evidence="5" id="KW-0472">Membrane</keyword>
<organism evidence="7 8">
    <name type="scientific">Lacrimispora amygdalina</name>
    <dbReference type="NCBI Taxonomy" id="253257"/>
    <lineage>
        <taxon>Bacteria</taxon>
        <taxon>Bacillati</taxon>
        <taxon>Bacillota</taxon>
        <taxon>Clostridia</taxon>
        <taxon>Lachnospirales</taxon>
        <taxon>Lachnospiraceae</taxon>
        <taxon>Lacrimispora</taxon>
    </lineage>
</organism>
<comment type="caution">
    <text evidence="7">The sequence shown here is derived from an EMBL/GenBank/DDBJ whole genome shotgun (WGS) entry which is preliminary data.</text>
</comment>
<dbReference type="InterPro" id="IPR050640">
    <property type="entry name" value="Bact_2-comp_sensor_kinase"/>
</dbReference>
<dbReference type="InterPro" id="IPR036890">
    <property type="entry name" value="HATPase_C_sf"/>
</dbReference>